<reference evidence="1" key="1">
    <citation type="journal article" date="2022" name="Nat. Microbiol.">
        <title>Unique mobile elements and scalable gene flow at the prokaryote-eukaryote boundary revealed by circularized Asgard archaea genomes.</title>
        <authorList>
            <person name="Wu F."/>
            <person name="Speth D.R."/>
            <person name="Philosof A."/>
            <person name="Cremiere A."/>
            <person name="Narayanan A."/>
            <person name="Barco R.A."/>
            <person name="Connon S.A."/>
            <person name="Amend J.P."/>
            <person name="Antoshechkin I.A."/>
            <person name="Orphan V.J."/>
        </authorList>
    </citation>
    <scope>NUCLEOTIDE SEQUENCE</scope>
    <source>
        <strain evidence="1">PM71</strain>
    </source>
</reference>
<dbReference type="EMBL" id="CP084166">
    <property type="protein sequence ID" value="UJG39647.1"/>
    <property type="molecule type" value="Genomic_DNA"/>
</dbReference>
<evidence type="ECO:0000313" key="1">
    <source>
        <dbReference type="EMBL" id="UJG39647.1"/>
    </source>
</evidence>
<dbReference type="Gene3D" id="3.40.50.300">
    <property type="entry name" value="P-loop containing nucleotide triphosphate hydrolases"/>
    <property type="match status" value="1"/>
</dbReference>
<organism evidence="1">
    <name type="scientific">Candidatus Heimdallarchaeum aukensis</name>
    <dbReference type="NCBI Taxonomy" id="2876573"/>
    <lineage>
        <taxon>Archaea</taxon>
        <taxon>Promethearchaeati</taxon>
        <taxon>Candidatus Heimdallarchaeota</taxon>
        <taxon>Candidatus Heimdallarchaeia (ex Rinke et al. 2021) (nom. nud.)</taxon>
        <taxon>Candidatus Heimdallarchaeales</taxon>
        <taxon>Candidatus Heimdallarchaeaceae</taxon>
        <taxon>Candidatus Heimdallarchaeum</taxon>
    </lineage>
</organism>
<sequence length="334" mass="39676">MKYIPKFIGITLIVLVTAPLRWYEKIRFGKKIKQITVDKEPIFVIGHWRSGTTHLHTLLTLDPQFEYMSMAETAFPHLICGSNKLIHNLMAPFTPKKRPTDNVRMSPRMPHEHEFAIMSLCLHSPLAAIAFPRHLNKYMKTLTFENAEEKVVQEFKNSFEYMIKKLTLTKGGKQLVLKNPSDTAKVKILHEIFPKAKFVHIYRNPYHVFYSTRKLHRYNIKYYEFQKRTYDLDELIFSTYKTMHKKLYEDIQNLPEGQYVEVKYEDLIANPIENLERIYEKLSLGDFNKVRPIINTYLESIKEFKAANYSIPPEEKEKITAEWKDMIEKWGYKE</sequence>
<dbReference type="Pfam" id="PF13469">
    <property type="entry name" value="Sulfotransfer_3"/>
    <property type="match status" value="1"/>
</dbReference>
<accession>A0A9Y1BIW5</accession>
<dbReference type="PANTHER" id="PTHR36451">
    <property type="entry name" value="PAPS-DEPENDENT SULFOTRANSFERASE STF3"/>
    <property type="match status" value="1"/>
</dbReference>
<protein>
    <submittedName>
        <fullName evidence="1">Sulfotransferase</fullName>
    </submittedName>
</protein>
<gene>
    <name evidence="1" type="ORF">K9W45_07190</name>
</gene>
<dbReference type="Proteomes" id="UP001201020">
    <property type="component" value="Chromosome"/>
</dbReference>
<dbReference type="AlphaFoldDB" id="A0A9Y1BIW5"/>
<dbReference type="SUPFAM" id="SSF52540">
    <property type="entry name" value="P-loop containing nucleoside triphosphate hydrolases"/>
    <property type="match status" value="1"/>
</dbReference>
<proteinExistence type="predicted"/>
<dbReference type="InterPro" id="IPR052736">
    <property type="entry name" value="Stf3_sulfotransferase"/>
</dbReference>
<name>A0A9Y1BIW5_9ARCH</name>
<dbReference type="InterPro" id="IPR027417">
    <property type="entry name" value="P-loop_NTPase"/>
</dbReference>
<dbReference type="PANTHER" id="PTHR36451:SF1">
    <property type="entry name" value="OMEGA-HYDROXY-BETA-DIHYDROMENAQUINONE-9 SULFOTRANSFERASE STF3"/>
    <property type="match status" value="1"/>
</dbReference>